<dbReference type="Gene3D" id="3.10.20.860">
    <property type="match status" value="1"/>
</dbReference>
<dbReference type="RefSeq" id="WP_413267915.1">
    <property type="nucleotide sequence ID" value="NZ_JBHFNR010000286.1"/>
</dbReference>
<dbReference type="InterPro" id="IPR022451">
    <property type="entry name" value="CHP03829_YokU"/>
</dbReference>
<reference evidence="1 2" key="1">
    <citation type="submission" date="2024-09" db="EMBL/GenBank/DDBJ databases">
        <title>Floridaenema gen nov. (Aerosakkonemataceae, Aerosakkonematales ord. nov., Cyanobacteria) from benthic tropical and subtropical fresh waters, with the description of four new species.</title>
        <authorList>
            <person name="Moretto J.A."/>
            <person name="Berthold D.E."/>
            <person name="Lefler F.W."/>
            <person name="Huang I.-S."/>
            <person name="Laughinghouse H. IV."/>
        </authorList>
    </citation>
    <scope>NUCLEOTIDE SEQUENCE [LARGE SCALE GENOMIC DNA]</scope>
    <source>
        <strain evidence="1 2">BLCC-F50</strain>
    </source>
</reference>
<dbReference type="CDD" id="cd12870">
    <property type="entry name" value="MqsA"/>
    <property type="match status" value="1"/>
</dbReference>
<organism evidence="1 2">
    <name type="scientific">Floridaenema flaviceps BLCC-F50</name>
    <dbReference type="NCBI Taxonomy" id="3153642"/>
    <lineage>
        <taxon>Bacteria</taxon>
        <taxon>Bacillati</taxon>
        <taxon>Cyanobacteriota</taxon>
        <taxon>Cyanophyceae</taxon>
        <taxon>Oscillatoriophycideae</taxon>
        <taxon>Aerosakkonematales</taxon>
        <taxon>Aerosakkonemataceae</taxon>
        <taxon>Floridanema</taxon>
        <taxon>Floridanema flaviceps</taxon>
    </lineage>
</organism>
<accession>A0ABV4Y2U2</accession>
<evidence type="ECO:0000313" key="2">
    <source>
        <dbReference type="Proteomes" id="UP001576784"/>
    </source>
</evidence>
<dbReference type="NCBIfam" id="TIGR03831">
    <property type="entry name" value="YgiT_finger"/>
    <property type="match status" value="1"/>
</dbReference>
<dbReference type="Proteomes" id="UP001576784">
    <property type="component" value="Unassembled WGS sequence"/>
</dbReference>
<proteinExistence type="predicted"/>
<protein>
    <submittedName>
        <fullName evidence="1">Type II toxin-antitoxin system MqsA family antitoxin</fullName>
    </submittedName>
</protein>
<dbReference type="Pfam" id="PF14122">
    <property type="entry name" value="YokU"/>
    <property type="match status" value="1"/>
</dbReference>
<sequence>MREIQCNTCGSHQYEERRINYLYSHQGKYLLVPNTPVEICIDCGMVYYDAAVLKEIERHFFAIHQQNEEPDAYIQMPTKSYTN</sequence>
<comment type="caution">
    <text evidence="1">The sequence shown here is derived from an EMBL/GenBank/DDBJ whole genome shotgun (WGS) entry which is preliminary data.</text>
</comment>
<evidence type="ECO:0000313" key="1">
    <source>
        <dbReference type="EMBL" id="MFB2898315.1"/>
    </source>
</evidence>
<name>A0ABV4Y2U2_9CYAN</name>
<gene>
    <name evidence="1" type="ORF">ACE1CI_35815</name>
</gene>
<dbReference type="InterPro" id="IPR022453">
    <property type="entry name" value="Znf_MqsA-type"/>
</dbReference>
<keyword evidence="2" id="KW-1185">Reference proteome</keyword>
<dbReference type="EMBL" id="JBHFNR010000286">
    <property type="protein sequence ID" value="MFB2898315.1"/>
    <property type="molecule type" value="Genomic_DNA"/>
</dbReference>